<dbReference type="EMBL" id="CM044704">
    <property type="protein sequence ID" value="KAI5667190.1"/>
    <property type="molecule type" value="Genomic_DNA"/>
</dbReference>
<sequence length="159" mass="17560">MECYRPQLNCGKYKIYYGYPNKSKVQCLNNLTPLQIEWEGNENKVGGSRDVRKEQVTLKVNTGVFMHTHSHGPLTFVFELLQRHKQVLPPPLPNPFSSSPSLLDYNSSPPTSSTAAAPALSSLGSVPHQPPVPSRPHPPLAAVHHLSPLSVRLAVISFF</sequence>
<organism evidence="1 2">
    <name type="scientific">Catharanthus roseus</name>
    <name type="common">Madagascar periwinkle</name>
    <name type="synonym">Vinca rosea</name>
    <dbReference type="NCBI Taxonomy" id="4058"/>
    <lineage>
        <taxon>Eukaryota</taxon>
        <taxon>Viridiplantae</taxon>
        <taxon>Streptophyta</taxon>
        <taxon>Embryophyta</taxon>
        <taxon>Tracheophyta</taxon>
        <taxon>Spermatophyta</taxon>
        <taxon>Magnoliopsida</taxon>
        <taxon>eudicotyledons</taxon>
        <taxon>Gunneridae</taxon>
        <taxon>Pentapetalae</taxon>
        <taxon>asterids</taxon>
        <taxon>lamiids</taxon>
        <taxon>Gentianales</taxon>
        <taxon>Apocynaceae</taxon>
        <taxon>Rauvolfioideae</taxon>
        <taxon>Vinceae</taxon>
        <taxon>Catharanthinae</taxon>
        <taxon>Catharanthus</taxon>
    </lineage>
</organism>
<name>A0ACC0B3G9_CATRO</name>
<keyword evidence="2" id="KW-1185">Reference proteome</keyword>
<protein>
    <submittedName>
        <fullName evidence="1">Uncharacterized protein</fullName>
    </submittedName>
</protein>
<reference evidence="2" key="1">
    <citation type="journal article" date="2023" name="Nat. Plants">
        <title>Single-cell RNA sequencing provides a high-resolution roadmap for understanding the multicellular compartmentation of specialized metabolism.</title>
        <authorList>
            <person name="Sun S."/>
            <person name="Shen X."/>
            <person name="Li Y."/>
            <person name="Li Y."/>
            <person name="Wang S."/>
            <person name="Li R."/>
            <person name="Zhang H."/>
            <person name="Shen G."/>
            <person name="Guo B."/>
            <person name="Wei J."/>
            <person name="Xu J."/>
            <person name="St-Pierre B."/>
            <person name="Chen S."/>
            <person name="Sun C."/>
        </authorList>
    </citation>
    <scope>NUCLEOTIDE SEQUENCE [LARGE SCALE GENOMIC DNA]</scope>
</reference>
<accession>A0ACC0B3G9</accession>
<evidence type="ECO:0000313" key="1">
    <source>
        <dbReference type="EMBL" id="KAI5667190.1"/>
    </source>
</evidence>
<comment type="caution">
    <text evidence="1">The sequence shown here is derived from an EMBL/GenBank/DDBJ whole genome shotgun (WGS) entry which is preliminary data.</text>
</comment>
<proteinExistence type="predicted"/>
<dbReference type="Proteomes" id="UP001060085">
    <property type="component" value="Linkage Group LG04"/>
</dbReference>
<gene>
    <name evidence="1" type="ORF">M9H77_17043</name>
</gene>
<evidence type="ECO:0000313" key="2">
    <source>
        <dbReference type="Proteomes" id="UP001060085"/>
    </source>
</evidence>